<dbReference type="InterPro" id="IPR004089">
    <property type="entry name" value="MCPsignal_dom"/>
</dbReference>
<dbReference type="Pfam" id="PF08448">
    <property type="entry name" value="PAS_4"/>
    <property type="match status" value="1"/>
</dbReference>
<name>A0A512DYI9_9PROT</name>
<dbReference type="InterPro" id="IPR004090">
    <property type="entry name" value="Chemotax_Me-accpt_rcpt"/>
</dbReference>
<feature type="domain" description="PAC" evidence="4">
    <location>
        <begin position="89"/>
        <end position="141"/>
    </location>
</feature>
<feature type="domain" description="PAC" evidence="4">
    <location>
        <begin position="331"/>
        <end position="385"/>
    </location>
</feature>
<dbReference type="GO" id="GO:0007165">
    <property type="term" value="P:signal transduction"/>
    <property type="evidence" value="ECO:0007669"/>
    <property type="project" value="UniProtKB-KW"/>
</dbReference>
<dbReference type="PANTHER" id="PTHR24422">
    <property type="entry name" value="CHEMOTAXIS PROTEIN METHYLTRANSFERASE"/>
    <property type="match status" value="1"/>
</dbReference>
<dbReference type="PROSITE" id="PS50111">
    <property type="entry name" value="CHEMOTAXIS_TRANSDUC_2"/>
    <property type="match status" value="1"/>
</dbReference>
<proteinExistence type="predicted"/>
<sequence length="587" mass="64878">MNNSSDTKLDQSDYLTLMAYWAAILRAQAVIEFDLEGKVLTANQIFLDAMGYRLDEVTGKHHSLFCDADYVGSTAYGDFWKTLRAGEFSSGEFKRVGKDGRKVWIQATYNPIFDADGQTFKVVKFATDITSAKLVNSEYQGKVDAIGRAQAVIEFDLDGNVLMANKNFLDAMGYRLDEVIGQHHSLFCDADYVRSDAYKEFWQGLSAGRFNSGEFKRLGKDGRTVWIQATYNPIYDSECQPFKVVKFATDITAAKLANAEYQGKVNAIERAQAVIEFDLDGRILTANSNFLDTMGYRLDEVAGQHHSMFCDPAYVRSTDYRDFWLKLGAGEFHAGRYLRIGRHGLEVWIQATYNPIFDAEGKPHKVVKFATDITEQVGLEQRVQAKTAAMTEGIRDLISSIAGIAEGTRKATELAKDSQEEADRGSRALESSIIAIGLIEKSSEDISDIVRLIGDIASQTNLLAFNAAIEAARAKEHGLGFSVVADEVRKLAEKSGQAARDIDKLIHESVKRIATGNEASGKVKETFEKIVNGVTKTTSSIQGIESVSERQLRVAEKVKLLIEELVRTSPNGCPAETGHASGTRTRP</sequence>
<dbReference type="InterPro" id="IPR013656">
    <property type="entry name" value="PAS_4"/>
</dbReference>
<dbReference type="CDD" id="cd00130">
    <property type="entry name" value="PAS"/>
    <property type="match status" value="3"/>
</dbReference>
<dbReference type="InterPro" id="IPR050903">
    <property type="entry name" value="Bact_Chemotaxis_MeTrfase"/>
</dbReference>
<dbReference type="PROSITE" id="PS50112">
    <property type="entry name" value="PAS"/>
    <property type="match status" value="3"/>
</dbReference>
<evidence type="ECO:0000259" key="4">
    <source>
        <dbReference type="PROSITE" id="PS50113"/>
    </source>
</evidence>
<dbReference type="SMART" id="SM00086">
    <property type="entry name" value="PAC"/>
    <property type="match status" value="3"/>
</dbReference>
<dbReference type="InterPro" id="IPR035965">
    <property type="entry name" value="PAS-like_dom_sf"/>
</dbReference>
<dbReference type="InterPro" id="IPR013655">
    <property type="entry name" value="PAS_fold_3"/>
</dbReference>
<feature type="domain" description="PAS" evidence="3">
    <location>
        <begin position="152"/>
        <end position="182"/>
    </location>
</feature>
<dbReference type="GO" id="GO:0016020">
    <property type="term" value="C:membrane"/>
    <property type="evidence" value="ECO:0007669"/>
    <property type="project" value="InterPro"/>
</dbReference>
<feature type="domain" description="PAS" evidence="3">
    <location>
        <begin position="30"/>
        <end position="60"/>
    </location>
</feature>
<feature type="domain" description="PAC" evidence="4">
    <location>
        <begin position="211"/>
        <end position="263"/>
    </location>
</feature>
<protein>
    <submittedName>
        <fullName evidence="5">Methyl-accepting chemotaxis protein</fullName>
    </submittedName>
</protein>
<keyword evidence="6" id="KW-1185">Reference proteome</keyword>
<dbReference type="EMBL" id="BJYZ01000029">
    <property type="protein sequence ID" value="GEO41544.1"/>
    <property type="molecule type" value="Genomic_DNA"/>
</dbReference>
<dbReference type="NCBIfam" id="TIGR00229">
    <property type="entry name" value="sensory_box"/>
    <property type="match status" value="3"/>
</dbReference>
<gene>
    <name evidence="5" type="ORF">SAE02_56920</name>
</gene>
<dbReference type="PRINTS" id="PR00260">
    <property type="entry name" value="CHEMTRNSDUCR"/>
</dbReference>
<dbReference type="InterPro" id="IPR000700">
    <property type="entry name" value="PAS-assoc_C"/>
</dbReference>
<dbReference type="SUPFAM" id="SSF55785">
    <property type="entry name" value="PYP-like sensor domain (PAS domain)"/>
    <property type="match status" value="3"/>
</dbReference>
<evidence type="ECO:0000259" key="2">
    <source>
        <dbReference type="PROSITE" id="PS50111"/>
    </source>
</evidence>
<dbReference type="InterPro" id="IPR000014">
    <property type="entry name" value="PAS"/>
</dbReference>
<reference evidence="5 6" key="1">
    <citation type="submission" date="2019-07" db="EMBL/GenBank/DDBJ databases">
        <title>Whole genome shotgun sequence of Skermanella aerolata NBRC 106429.</title>
        <authorList>
            <person name="Hosoyama A."/>
            <person name="Uohara A."/>
            <person name="Ohji S."/>
            <person name="Ichikawa N."/>
        </authorList>
    </citation>
    <scope>NUCLEOTIDE SEQUENCE [LARGE SCALE GENOMIC DNA]</scope>
    <source>
        <strain evidence="5 6">NBRC 106429</strain>
    </source>
</reference>
<dbReference type="Gene3D" id="3.30.450.20">
    <property type="entry name" value="PAS domain"/>
    <property type="match status" value="3"/>
</dbReference>
<dbReference type="PROSITE" id="PS50113">
    <property type="entry name" value="PAC"/>
    <property type="match status" value="3"/>
</dbReference>
<dbReference type="PANTHER" id="PTHR24422:SF10">
    <property type="entry name" value="CHEMOTAXIS PROTEIN METHYLTRANSFERASE 2"/>
    <property type="match status" value="1"/>
</dbReference>
<dbReference type="InterPro" id="IPR001610">
    <property type="entry name" value="PAC"/>
</dbReference>
<keyword evidence="1" id="KW-0807">Transducer</keyword>
<evidence type="ECO:0000256" key="1">
    <source>
        <dbReference type="PROSITE-ProRule" id="PRU00284"/>
    </source>
</evidence>
<feature type="domain" description="Methyl-accepting transducer" evidence="2">
    <location>
        <begin position="394"/>
        <end position="564"/>
    </location>
</feature>
<evidence type="ECO:0000313" key="5">
    <source>
        <dbReference type="EMBL" id="GEO41544.1"/>
    </source>
</evidence>
<accession>A0A512DYI9</accession>
<dbReference type="SMART" id="SM00091">
    <property type="entry name" value="PAS"/>
    <property type="match status" value="3"/>
</dbReference>
<dbReference type="SMART" id="SM00283">
    <property type="entry name" value="MA"/>
    <property type="match status" value="1"/>
</dbReference>
<dbReference type="Pfam" id="PF00015">
    <property type="entry name" value="MCPsignal"/>
    <property type="match status" value="1"/>
</dbReference>
<feature type="domain" description="PAS" evidence="3">
    <location>
        <begin position="274"/>
        <end position="304"/>
    </location>
</feature>
<evidence type="ECO:0000313" key="6">
    <source>
        <dbReference type="Proteomes" id="UP000321523"/>
    </source>
</evidence>
<dbReference type="RefSeq" id="WP_157599360.1">
    <property type="nucleotide sequence ID" value="NZ_BJYZ01000029.1"/>
</dbReference>
<dbReference type="Gene3D" id="1.10.287.950">
    <property type="entry name" value="Methyl-accepting chemotaxis protein"/>
    <property type="match status" value="1"/>
</dbReference>
<evidence type="ECO:0000259" key="3">
    <source>
        <dbReference type="PROSITE" id="PS50112"/>
    </source>
</evidence>
<organism evidence="5 6">
    <name type="scientific">Skermanella aerolata</name>
    <dbReference type="NCBI Taxonomy" id="393310"/>
    <lineage>
        <taxon>Bacteria</taxon>
        <taxon>Pseudomonadati</taxon>
        <taxon>Pseudomonadota</taxon>
        <taxon>Alphaproteobacteria</taxon>
        <taxon>Rhodospirillales</taxon>
        <taxon>Azospirillaceae</taxon>
        <taxon>Skermanella</taxon>
    </lineage>
</organism>
<dbReference type="Pfam" id="PF08447">
    <property type="entry name" value="PAS_3"/>
    <property type="match status" value="2"/>
</dbReference>
<dbReference type="SUPFAM" id="SSF58104">
    <property type="entry name" value="Methyl-accepting chemotaxis protein (MCP) signaling domain"/>
    <property type="match status" value="1"/>
</dbReference>
<dbReference type="CDD" id="cd11386">
    <property type="entry name" value="MCP_signal"/>
    <property type="match status" value="1"/>
</dbReference>
<dbReference type="AlphaFoldDB" id="A0A512DYI9"/>
<dbReference type="GO" id="GO:0006935">
    <property type="term" value="P:chemotaxis"/>
    <property type="evidence" value="ECO:0007669"/>
    <property type="project" value="InterPro"/>
</dbReference>
<comment type="caution">
    <text evidence="5">The sequence shown here is derived from an EMBL/GenBank/DDBJ whole genome shotgun (WGS) entry which is preliminary data.</text>
</comment>
<dbReference type="Proteomes" id="UP000321523">
    <property type="component" value="Unassembled WGS sequence"/>
</dbReference>
<dbReference type="GO" id="GO:0004888">
    <property type="term" value="F:transmembrane signaling receptor activity"/>
    <property type="evidence" value="ECO:0007669"/>
    <property type="project" value="InterPro"/>
</dbReference>